<dbReference type="Gene3D" id="1.10.8.1040">
    <property type="match status" value="1"/>
</dbReference>
<reference evidence="8 9" key="1">
    <citation type="submission" date="2019-10" db="EMBL/GenBank/DDBJ databases">
        <title>Alkalibaculum tamaniensis sp.nov., a new alkaliphilic acetogen, isolated on methoxylated aromatics from a mud volcano.</title>
        <authorList>
            <person name="Khomyakova M.A."/>
            <person name="Merkel A.Y."/>
            <person name="Bonch-Osmolovskaya E.A."/>
            <person name="Slobodkin A.I."/>
        </authorList>
    </citation>
    <scope>NUCLEOTIDE SEQUENCE [LARGE SCALE GENOMIC DNA]</scope>
    <source>
        <strain evidence="8 9">M08DMB</strain>
    </source>
</reference>
<evidence type="ECO:0000313" key="8">
    <source>
        <dbReference type="EMBL" id="MPW26082.1"/>
    </source>
</evidence>
<organism evidence="8 9">
    <name type="scientific">Alkalibaculum sporogenes</name>
    <dbReference type="NCBI Taxonomy" id="2655001"/>
    <lineage>
        <taxon>Bacteria</taxon>
        <taxon>Bacillati</taxon>
        <taxon>Bacillota</taxon>
        <taxon>Clostridia</taxon>
        <taxon>Eubacteriales</taxon>
        <taxon>Eubacteriaceae</taxon>
        <taxon>Alkalibaculum</taxon>
    </lineage>
</organism>
<dbReference type="InterPro" id="IPR000297">
    <property type="entry name" value="PPIase_PpiC"/>
</dbReference>
<evidence type="ECO:0000256" key="4">
    <source>
        <dbReference type="ARBA" id="ARBA00023110"/>
    </source>
</evidence>
<sequence>MENKVLATVNNHEITLEDLSRFLQSLDPKTSAQFQSEEGQKQVLEELINQELIFFDAKEKGLDNEDVFLREVERMKDSLLKQFALNQLLTSIPVSIDEITAFYEENKSQFVSPKSVKASHILVKEKEEAQEVLKELQEGLSFEKTAEKYSTCPSKAQGGDLGFFSRGQMVPEFEEAAFSMELNKISEPIKTQFGYHIIKVTDSKEEGTKTLLEVKEQIKQQIIGQKQQLIYFDKIAELKKIYKVEISA</sequence>
<keyword evidence="3" id="KW-0732">Signal</keyword>
<dbReference type="PROSITE" id="PS50198">
    <property type="entry name" value="PPIC_PPIASE_2"/>
    <property type="match status" value="1"/>
</dbReference>
<evidence type="ECO:0000256" key="3">
    <source>
        <dbReference type="ARBA" id="ARBA00022729"/>
    </source>
</evidence>
<dbReference type="PANTHER" id="PTHR47245:SF1">
    <property type="entry name" value="FOLDASE PROTEIN PRSA"/>
    <property type="match status" value="1"/>
</dbReference>
<dbReference type="GO" id="GO:0003755">
    <property type="term" value="F:peptidyl-prolyl cis-trans isomerase activity"/>
    <property type="evidence" value="ECO:0007669"/>
    <property type="project" value="UniProtKB-KW"/>
</dbReference>
<evidence type="ECO:0000256" key="6">
    <source>
        <dbReference type="PROSITE-ProRule" id="PRU00278"/>
    </source>
</evidence>
<protein>
    <recommendedName>
        <fullName evidence="2">peptidylprolyl isomerase</fullName>
        <ecNumber evidence="2">5.2.1.8</ecNumber>
    </recommendedName>
</protein>
<dbReference type="EMBL" id="WHNX01000013">
    <property type="protein sequence ID" value="MPW26082.1"/>
    <property type="molecule type" value="Genomic_DNA"/>
</dbReference>
<accession>A0A6A7K9M1</accession>
<evidence type="ECO:0000313" key="9">
    <source>
        <dbReference type="Proteomes" id="UP000440004"/>
    </source>
</evidence>
<dbReference type="AlphaFoldDB" id="A0A6A7K9M1"/>
<dbReference type="SUPFAM" id="SSF109998">
    <property type="entry name" value="Triger factor/SurA peptide-binding domain-like"/>
    <property type="match status" value="1"/>
</dbReference>
<dbReference type="Proteomes" id="UP000440004">
    <property type="component" value="Unassembled WGS sequence"/>
</dbReference>
<comment type="caution">
    <text evidence="8">The sequence shown here is derived from an EMBL/GenBank/DDBJ whole genome shotgun (WGS) entry which is preliminary data.</text>
</comment>
<keyword evidence="4 6" id="KW-0697">Rotamase</keyword>
<evidence type="ECO:0000256" key="5">
    <source>
        <dbReference type="ARBA" id="ARBA00023235"/>
    </source>
</evidence>
<evidence type="ECO:0000259" key="7">
    <source>
        <dbReference type="PROSITE" id="PS50198"/>
    </source>
</evidence>
<name>A0A6A7K9M1_9FIRM</name>
<dbReference type="InterPro" id="IPR050245">
    <property type="entry name" value="PrsA_foldase"/>
</dbReference>
<gene>
    <name evidence="8" type="ORF">GC105_09790</name>
</gene>
<dbReference type="InterPro" id="IPR046357">
    <property type="entry name" value="PPIase_dom_sf"/>
</dbReference>
<keyword evidence="9" id="KW-1185">Reference proteome</keyword>
<dbReference type="EC" id="5.2.1.8" evidence="2"/>
<dbReference type="InterPro" id="IPR027304">
    <property type="entry name" value="Trigger_fact/SurA_dom_sf"/>
</dbReference>
<evidence type="ECO:0000256" key="1">
    <source>
        <dbReference type="ARBA" id="ARBA00000971"/>
    </source>
</evidence>
<proteinExistence type="predicted"/>
<dbReference type="PANTHER" id="PTHR47245">
    <property type="entry name" value="PEPTIDYLPROLYL ISOMERASE"/>
    <property type="match status" value="1"/>
</dbReference>
<feature type="domain" description="PpiC" evidence="7">
    <location>
        <begin position="113"/>
        <end position="202"/>
    </location>
</feature>
<dbReference type="Gene3D" id="3.10.50.40">
    <property type="match status" value="1"/>
</dbReference>
<dbReference type="SUPFAM" id="SSF54534">
    <property type="entry name" value="FKBP-like"/>
    <property type="match status" value="1"/>
</dbReference>
<evidence type="ECO:0000256" key="2">
    <source>
        <dbReference type="ARBA" id="ARBA00013194"/>
    </source>
</evidence>
<dbReference type="RefSeq" id="WP_152804232.1">
    <property type="nucleotide sequence ID" value="NZ_WHNX01000013.1"/>
</dbReference>
<dbReference type="Pfam" id="PF13616">
    <property type="entry name" value="Rotamase_3"/>
    <property type="match status" value="1"/>
</dbReference>
<comment type="catalytic activity">
    <reaction evidence="1">
        <text>[protein]-peptidylproline (omega=180) = [protein]-peptidylproline (omega=0)</text>
        <dbReference type="Rhea" id="RHEA:16237"/>
        <dbReference type="Rhea" id="RHEA-COMP:10747"/>
        <dbReference type="Rhea" id="RHEA-COMP:10748"/>
        <dbReference type="ChEBI" id="CHEBI:83833"/>
        <dbReference type="ChEBI" id="CHEBI:83834"/>
        <dbReference type="EC" id="5.2.1.8"/>
    </reaction>
</comment>
<keyword evidence="5 6" id="KW-0413">Isomerase</keyword>